<evidence type="ECO:0000256" key="2">
    <source>
        <dbReference type="ARBA" id="ARBA00022741"/>
    </source>
</evidence>
<reference evidence="6" key="2">
    <citation type="journal article" date="2014" name="Nature">
        <title>The genome of Eucalyptus grandis.</title>
        <authorList>
            <person name="Myburg A.A."/>
            <person name="Grattapaglia D."/>
            <person name="Tuskan G.A."/>
            <person name="Hellsten U."/>
            <person name="Hayes R.D."/>
            <person name="Grimwood J."/>
            <person name="Jenkins J."/>
            <person name="Lindquist E."/>
            <person name="Tice H."/>
            <person name="Bauer D."/>
            <person name="Goodstein D.M."/>
            <person name="Dubchak I."/>
            <person name="Poliakov A."/>
            <person name="Mizrachi E."/>
            <person name="Kullan A.R."/>
            <person name="Hussey S.G."/>
            <person name="Pinard D."/>
            <person name="van der Merwe K."/>
            <person name="Singh P."/>
            <person name="van Jaarsveld I."/>
            <person name="Silva-Junior O.B."/>
            <person name="Togawa R.C."/>
            <person name="Pappas M.R."/>
            <person name="Faria D.A."/>
            <person name="Sansaloni C.P."/>
            <person name="Petroli C.D."/>
            <person name="Yang X."/>
            <person name="Ranjan P."/>
            <person name="Tschaplinski T.J."/>
            <person name="Ye C.Y."/>
            <person name="Li T."/>
            <person name="Sterck L."/>
            <person name="Vanneste K."/>
            <person name="Murat F."/>
            <person name="Soler M."/>
            <person name="Clemente H.S."/>
            <person name="Saidi N."/>
            <person name="Cassan-Wang H."/>
            <person name="Dunand C."/>
            <person name="Hefer C.A."/>
            <person name="Bornberg-Bauer E."/>
            <person name="Kersting A.R."/>
            <person name="Vining K."/>
            <person name="Amarasinghe V."/>
            <person name="Ranik M."/>
            <person name="Naithani S."/>
            <person name="Elser J."/>
            <person name="Boyd A.E."/>
            <person name="Liston A."/>
            <person name="Spatafora J.W."/>
            <person name="Dharmwardhana P."/>
            <person name="Raja R."/>
            <person name="Sullivan C."/>
            <person name="Romanel E."/>
            <person name="Alves-Ferreira M."/>
            <person name="Kulheim C."/>
            <person name="Foley W."/>
            <person name="Carocha V."/>
            <person name="Paiva J."/>
            <person name="Kudrna D."/>
            <person name="Brommonschenkel S.H."/>
            <person name="Pasquali G."/>
            <person name="Byrne M."/>
            <person name="Rigault P."/>
            <person name="Tibbits J."/>
            <person name="Spokevicius A."/>
            <person name="Jones R.C."/>
            <person name="Steane D.A."/>
            <person name="Vaillancourt R.E."/>
            <person name="Potts B.M."/>
            <person name="Joubert F."/>
            <person name="Barry K."/>
            <person name="Pappas G.J."/>
            <person name="Strauss S.H."/>
            <person name="Jaiswal P."/>
            <person name="Grima-Pettenati J."/>
            <person name="Salse J."/>
            <person name="Van de Peer Y."/>
            <person name="Rokhsar D.S."/>
            <person name="Schmutz J."/>
        </authorList>
    </citation>
    <scope>NUCLEOTIDE SEQUENCE</scope>
    <source>
        <tissue evidence="6">Leaf extractions</tissue>
    </source>
</reference>
<dbReference type="PANTHER" id="PTHR47989">
    <property type="entry name" value="OS01G0750732 PROTEIN"/>
    <property type="match status" value="1"/>
</dbReference>
<evidence type="ECO:0000313" key="8">
    <source>
        <dbReference type="Proteomes" id="UP000030711"/>
    </source>
</evidence>
<sequence length="350" mass="39394">MTVENTGNKLRRFSFKELQVATRNFDHEKKLGHGAFGPVYRGHLADGSLVAVKRSQELSEKSEKQFQTEVEVAGIVHHPNLLSLIGYCDEKKERLLVYPFMVNRSLDLLLKQRDVRQLDWPIRMRIALGVARGLAHMHDQCHPSIIHHDVSCSNILLNAEFEPVLGDFGLARIMHKRDVVVGGTEGSIGLCSVSTAEVGKYPPSLPISPRRCQDTYVNTAVRAHLGYIAPEYARTGKCTLKADVYLYGNMLLELISGQRIFFERVGRVVDPTLQGNYPAEEAEQLIRLALLCTDDDSSVRPKMSEVVMMLENRLHELDPSSRSSWCRSEGDSTPYYSFPPSPSLEMALKR</sequence>
<evidence type="ECO:0000259" key="5">
    <source>
        <dbReference type="PROSITE" id="PS50011"/>
    </source>
</evidence>
<evidence type="ECO:0000256" key="4">
    <source>
        <dbReference type="SAM" id="MobiDB-lite"/>
    </source>
</evidence>
<dbReference type="Gramene" id="KCW44175">
    <property type="protein sequence ID" value="KCW44175"/>
    <property type="gene ID" value="EUGRSUZ_L02404"/>
</dbReference>
<gene>
    <name evidence="7" type="ORF">EUGRSUZ_L02404</name>
</gene>
<dbReference type="GO" id="GO:0004674">
    <property type="term" value="F:protein serine/threonine kinase activity"/>
    <property type="evidence" value="ECO:0007669"/>
    <property type="project" value="UniProtKB-KW"/>
</dbReference>
<organism evidence="7">
    <name type="scientific">Eucalyptus grandis</name>
    <name type="common">Flooded gum</name>
    <dbReference type="NCBI Taxonomy" id="71139"/>
    <lineage>
        <taxon>Eukaryota</taxon>
        <taxon>Viridiplantae</taxon>
        <taxon>Streptophyta</taxon>
        <taxon>Embryophyta</taxon>
        <taxon>Tracheophyta</taxon>
        <taxon>Spermatophyta</taxon>
        <taxon>Magnoliopsida</taxon>
        <taxon>eudicotyledons</taxon>
        <taxon>Gunneridae</taxon>
        <taxon>Pentapetalae</taxon>
        <taxon>rosids</taxon>
        <taxon>malvids</taxon>
        <taxon>Myrtales</taxon>
        <taxon>Myrtaceae</taxon>
        <taxon>Myrtoideae</taxon>
        <taxon>Eucalypteae</taxon>
        <taxon>Eucalyptus</taxon>
    </lineage>
</organism>
<dbReference type="AlphaFoldDB" id="A0A058ZSZ4"/>
<dbReference type="Pfam" id="PF07714">
    <property type="entry name" value="PK_Tyr_Ser-Thr"/>
    <property type="match status" value="2"/>
</dbReference>
<dbReference type="InParanoid" id="A0A058ZSZ4"/>
<dbReference type="Gene3D" id="3.30.200.20">
    <property type="entry name" value="Phosphorylase Kinase, domain 1"/>
    <property type="match status" value="1"/>
</dbReference>
<evidence type="ECO:0000256" key="1">
    <source>
        <dbReference type="ARBA" id="ARBA00022527"/>
    </source>
</evidence>
<dbReference type="EMBL" id="KK199626">
    <property type="protein sequence ID" value="KCW44175.1"/>
    <property type="molecule type" value="Genomic_DNA"/>
</dbReference>
<dbReference type="InterPro" id="IPR011009">
    <property type="entry name" value="Kinase-like_dom_sf"/>
</dbReference>
<dbReference type="FunFam" id="3.30.200.20:FF:000015">
    <property type="entry name" value="Somatic embryogenesis receptor kinase 1"/>
    <property type="match status" value="1"/>
</dbReference>
<evidence type="ECO:0000256" key="3">
    <source>
        <dbReference type="ARBA" id="ARBA00022840"/>
    </source>
</evidence>
<accession>A0A058ZSZ4</accession>
<dbReference type="Proteomes" id="UP000030711">
    <property type="component" value="Unassembled WGS sequence"/>
</dbReference>
<dbReference type="Gene3D" id="1.10.510.10">
    <property type="entry name" value="Transferase(Phosphotransferase) domain 1"/>
    <property type="match status" value="1"/>
</dbReference>
<feature type="region of interest" description="Disordered" evidence="4">
    <location>
        <begin position="320"/>
        <end position="350"/>
    </location>
</feature>
<proteinExistence type="predicted"/>
<dbReference type="GO" id="GO:0005524">
    <property type="term" value="F:ATP binding"/>
    <property type="evidence" value="ECO:0007669"/>
    <property type="project" value="UniProtKB-KW"/>
</dbReference>
<reference evidence="7" key="1">
    <citation type="submission" date="2013-07" db="EMBL/GenBank/DDBJ databases">
        <title>The genome of Eucalyptus grandis.</title>
        <authorList>
            <person name="Schmutz J."/>
            <person name="Hayes R."/>
            <person name="Myburg A."/>
            <person name="Tuskan G."/>
            <person name="Grattapaglia D."/>
            <person name="Rokhsar D.S."/>
        </authorList>
    </citation>
    <scope>NUCLEOTIDE SEQUENCE</scope>
    <source>
        <tissue evidence="7">Leaf extractions</tissue>
    </source>
</reference>
<dbReference type="PROSITE" id="PS50011">
    <property type="entry name" value="PROTEIN_KINASE_DOM"/>
    <property type="match status" value="1"/>
</dbReference>
<keyword evidence="2" id="KW-0547">Nucleotide-binding</keyword>
<keyword evidence="1" id="KW-0723">Serine/threonine-protein kinase</keyword>
<reference evidence="6" key="3">
    <citation type="submission" date="2023-04" db="EMBL/GenBank/DDBJ databases">
        <title>WGS assembly of Eucalyptus grandis.</title>
        <authorList>
            <person name="Myburg A."/>
            <person name="Grattapaglia D."/>
            <person name="Tuskan G."/>
            <person name="Hellsten U."/>
            <person name="Hayes R."/>
            <person name="Grimwood J."/>
            <person name="Jenkins J."/>
            <person name="Lindquist E."/>
            <person name="Tice H."/>
            <person name="Bauer D."/>
            <person name="Goodstein D."/>
            <person name="Dubchak I."/>
            <person name="Poliakov A."/>
            <person name="Mizrachi E."/>
            <person name="Kullan A."/>
            <person name="Hussey S."/>
            <person name="Pinard D."/>
            <person name="Van D."/>
            <person name="Singh P."/>
            <person name="Van J."/>
            <person name="Silva-Junior O."/>
            <person name="Togawa R."/>
            <person name="Pappas M."/>
            <person name="Faria D."/>
            <person name="Sansaloni C."/>
            <person name="Petroli C."/>
            <person name="Yang X."/>
            <person name="Ranjan P."/>
            <person name="Tschaplinski T."/>
            <person name="Ye C."/>
            <person name="Li T."/>
            <person name="Sterck L."/>
            <person name="Vanneste K."/>
            <person name="Murat F."/>
            <person name="Soler M."/>
            <person name="Clemente H."/>
            <person name="Saidi N."/>
            <person name="Cassan-Wang H."/>
            <person name="Dunand C."/>
            <person name="Hefer C."/>
            <person name="Bornberg-Bauer E."/>
            <person name="Kersting A."/>
            <person name="Vining K."/>
            <person name="Amarasinghe V."/>
            <person name="Ranik M."/>
            <person name="Naithani S."/>
            <person name="Elser J."/>
            <person name="Boyd A."/>
            <person name="Liston A."/>
            <person name="Spatafora J."/>
            <person name="Dharmwardhana P."/>
            <person name="Raja R."/>
            <person name="Sullivan C."/>
            <person name="Romanel E."/>
            <person name="Alves-Ferreira M."/>
            <person name="Kulheim C."/>
            <person name="Foley W."/>
            <person name="Carocha V."/>
            <person name="Paiva J."/>
            <person name="Kudrna D."/>
            <person name="Brommonschenkel S."/>
            <person name="Pasquali G."/>
            <person name="Byrne M."/>
            <person name="Rigault P."/>
            <person name="Tibbits J."/>
            <person name="Spokevicius A."/>
            <person name="Jones R."/>
            <person name="Steane D."/>
            <person name="Vaillancourt R."/>
            <person name="Potts B."/>
            <person name="Joubert F."/>
            <person name="Barry K."/>
            <person name="Pappas G."/>
            <person name="Strauss S."/>
            <person name="Jaiswal P."/>
            <person name="Grima-Pettenati J."/>
            <person name="Salse J."/>
            <person name="Van D."/>
            <person name="Rokhsar D."/>
            <person name="Schmutz J."/>
        </authorList>
    </citation>
    <scope>NUCLEOTIDE SEQUENCE</scope>
    <source>
        <tissue evidence="6">Leaf extractions</tissue>
    </source>
</reference>
<dbReference type="InterPro" id="IPR001245">
    <property type="entry name" value="Ser-Thr/Tyr_kinase_cat_dom"/>
</dbReference>
<reference evidence="6" key="4">
    <citation type="submission" date="2023-07" db="EMBL/GenBank/DDBJ databases">
        <authorList>
            <person name="Myburg A.A."/>
            <person name="Grattapaglia D."/>
            <person name="Tuskan G.A."/>
            <person name="Hellsten U."/>
            <person name="Hayes R.D."/>
            <person name="Grimwood J."/>
            <person name="Jenkins J."/>
            <person name="Lindquist E."/>
            <person name="Tice H."/>
            <person name="Bauer D."/>
            <person name="Goodstein D.M."/>
            <person name="Dubchak I."/>
            <person name="Poliakov A."/>
            <person name="Mizrachi E."/>
            <person name="Kullan A.R."/>
            <person name="Hussey S.G."/>
            <person name="Pinard D."/>
            <person name="Van D.M."/>
            <person name="Singh P."/>
            <person name="Van J.I."/>
            <person name="Silva-Junior O.B."/>
            <person name="Togawa R.C."/>
            <person name="Pappas M.R."/>
            <person name="Faria D.A."/>
            <person name="Sansaloni C.P."/>
            <person name="Petroli C.D."/>
            <person name="Yang X."/>
            <person name="Ranjan P."/>
            <person name="Tschaplinski T.J."/>
            <person name="Ye C.Y."/>
            <person name="Li T."/>
            <person name="Sterck L."/>
            <person name="Vanneste K."/>
            <person name="Murat F."/>
            <person name="Soler M."/>
            <person name="Clemente H.S."/>
            <person name="Saidi N."/>
            <person name="Cassan-Wang H."/>
            <person name="Dunand C."/>
            <person name="Hefer C.A."/>
            <person name="Bornberg-Bauer E."/>
            <person name="Kersting A.R."/>
            <person name="Vining K."/>
            <person name="Amarasinghe V."/>
            <person name="Ranik M."/>
            <person name="Naithani S."/>
            <person name="Elser J."/>
            <person name="Boyd A.E."/>
            <person name="Liston A."/>
            <person name="Spatafora J.W."/>
            <person name="Dharmwardhana P."/>
            <person name="Raja R."/>
            <person name="Sullivan C."/>
            <person name="Romanel E."/>
            <person name="Alves-Ferreira M."/>
            <person name="Kulheim C."/>
            <person name="Foley W."/>
            <person name="Carocha V."/>
            <person name="Paiva J."/>
            <person name="Kudrna D."/>
            <person name="Brommonschenkel S.H."/>
            <person name="Pasquali G."/>
            <person name="Byrne M."/>
            <person name="Rigault P."/>
            <person name="Tibbits J."/>
            <person name="Spokevicius A."/>
            <person name="Jones R.C."/>
            <person name="Steane D.A."/>
            <person name="Vaillancourt R.E."/>
            <person name="Potts B.M."/>
            <person name="Joubert F."/>
            <person name="Barry K."/>
            <person name="Pappas G.J."/>
            <person name="Strauss S.H."/>
            <person name="Jaiswal P."/>
            <person name="Grima-Pettenati J."/>
            <person name="Salse J."/>
            <person name="Van D.P."/>
            <person name="Rokhsar D.S."/>
            <person name="Schmutz J."/>
        </authorList>
    </citation>
    <scope>NUCLEOTIDE SEQUENCE</scope>
    <source>
        <tissue evidence="6">Leaf extractions</tissue>
    </source>
</reference>
<keyword evidence="3" id="KW-0067">ATP-binding</keyword>
<feature type="domain" description="Protein kinase" evidence="5">
    <location>
        <begin position="25"/>
        <end position="318"/>
    </location>
</feature>
<keyword evidence="1" id="KW-0808">Transferase</keyword>
<evidence type="ECO:0000313" key="7">
    <source>
        <dbReference type="EMBL" id="KCW44175.1"/>
    </source>
</evidence>
<dbReference type="SUPFAM" id="SSF56112">
    <property type="entry name" value="Protein kinase-like (PK-like)"/>
    <property type="match status" value="1"/>
</dbReference>
<dbReference type="EMBL" id="MU849108">
    <property type="protein sequence ID" value="KAK2631816.1"/>
    <property type="molecule type" value="Genomic_DNA"/>
</dbReference>
<evidence type="ECO:0000313" key="6">
    <source>
        <dbReference type="EMBL" id="KAK2631816.1"/>
    </source>
</evidence>
<keyword evidence="8" id="KW-1185">Reference proteome</keyword>
<dbReference type="OMA" id="SHQFAWA"/>
<dbReference type="PIRSF" id="PIRSF000654">
    <property type="entry name" value="Integrin-linked_kinase"/>
    <property type="match status" value="1"/>
</dbReference>
<dbReference type="PROSITE" id="PS00109">
    <property type="entry name" value="PROTEIN_KINASE_TYR"/>
    <property type="match status" value="1"/>
</dbReference>
<name>A0A058ZSZ4_EUCGR</name>
<protein>
    <recommendedName>
        <fullName evidence="5">Protein kinase domain-containing protein</fullName>
    </recommendedName>
</protein>
<dbReference type="InterPro" id="IPR000719">
    <property type="entry name" value="Prot_kinase_dom"/>
</dbReference>
<dbReference type="CDD" id="cd14066">
    <property type="entry name" value="STKc_IRAK"/>
    <property type="match status" value="1"/>
</dbReference>
<keyword evidence="1" id="KW-0418">Kinase</keyword>
<dbReference type="InterPro" id="IPR008266">
    <property type="entry name" value="Tyr_kinase_AS"/>
</dbReference>
<dbReference type="PANTHER" id="PTHR47989:SF37">
    <property type="entry name" value="INACTIVE PROTEIN KINASE SELMODRAFT_444075"/>
    <property type="match status" value="1"/>
</dbReference>
<dbReference type="STRING" id="71139.A0A058ZSZ4"/>